<dbReference type="PATRIC" id="fig|1618677.3.peg.717"/>
<evidence type="ECO:0000256" key="12">
    <source>
        <dbReference type="ARBA" id="ARBA00023136"/>
    </source>
</evidence>
<dbReference type="SMART" id="SM00382">
    <property type="entry name" value="AAA"/>
    <property type="match status" value="1"/>
</dbReference>
<feature type="transmembrane region" description="Helical" evidence="14">
    <location>
        <begin position="108"/>
        <end position="130"/>
    </location>
</feature>
<comment type="similarity">
    <text evidence="15">Belongs to the AAA ATPase family.</text>
</comment>
<dbReference type="EMBL" id="LCCW01000041">
    <property type="protein sequence ID" value="KKS40465.1"/>
    <property type="molecule type" value="Genomic_DNA"/>
</dbReference>
<evidence type="ECO:0000259" key="17">
    <source>
        <dbReference type="SMART" id="SM00382"/>
    </source>
</evidence>
<dbReference type="GO" id="GO:0005886">
    <property type="term" value="C:plasma membrane"/>
    <property type="evidence" value="ECO:0007669"/>
    <property type="project" value="UniProtKB-SubCell"/>
</dbReference>
<dbReference type="InterPro" id="IPR037219">
    <property type="entry name" value="Peptidase_M41-like"/>
</dbReference>
<reference evidence="18 19" key="1">
    <citation type="journal article" date="2015" name="Nature">
        <title>rRNA introns, odd ribosomes, and small enigmatic genomes across a large radiation of phyla.</title>
        <authorList>
            <person name="Brown C.T."/>
            <person name="Hug L.A."/>
            <person name="Thomas B.C."/>
            <person name="Sharon I."/>
            <person name="Castelle C.J."/>
            <person name="Singh A."/>
            <person name="Wilkins M.J."/>
            <person name="Williams K.H."/>
            <person name="Banfield J.F."/>
        </authorList>
    </citation>
    <scope>NUCLEOTIDE SEQUENCE [LARGE SCALE GENOMIC DNA]</scope>
</reference>
<evidence type="ECO:0000256" key="6">
    <source>
        <dbReference type="ARBA" id="ARBA00022741"/>
    </source>
</evidence>
<evidence type="ECO:0000256" key="15">
    <source>
        <dbReference type="RuleBase" id="RU003651"/>
    </source>
</evidence>
<evidence type="ECO:0000256" key="8">
    <source>
        <dbReference type="ARBA" id="ARBA00022833"/>
    </source>
</evidence>
<evidence type="ECO:0000313" key="18">
    <source>
        <dbReference type="EMBL" id="KKS40465.1"/>
    </source>
</evidence>
<evidence type="ECO:0000256" key="5">
    <source>
        <dbReference type="ARBA" id="ARBA00022723"/>
    </source>
</evidence>
<comment type="caution">
    <text evidence="14">Lacks conserved residue(s) required for the propagation of feature annotation.</text>
</comment>
<feature type="region of interest" description="Disordered" evidence="16">
    <location>
        <begin position="606"/>
        <end position="655"/>
    </location>
</feature>
<evidence type="ECO:0000256" key="16">
    <source>
        <dbReference type="SAM" id="MobiDB-lite"/>
    </source>
</evidence>
<dbReference type="PANTHER" id="PTHR23076">
    <property type="entry name" value="METALLOPROTEASE M41 FTSH"/>
    <property type="match status" value="1"/>
</dbReference>
<dbReference type="Pfam" id="PF01434">
    <property type="entry name" value="Peptidase_M41"/>
    <property type="match status" value="1"/>
</dbReference>
<dbReference type="GO" id="GO:0004222">
    <property type="term" value="F:metalloendopeptidase activity"/>
    <property type="evidence" value="ECO:0007669"/>
    <property type="project" value="InterPro"/>
</dbReference>
<dbReference type="InterPro" id="IPR041569">
    <property type="entry name" value="AAA_lid_3"/>
</dbReference>
<comment type="subcellular location">
    <subcellularLocation>
        <location evidence="14">Cell membrane</location>
        <topology evidence="14">Multi-pass membrane protein</topology>
        <orientation evidence="14">Cytoplasmic side</orientation>
    </subcellularLocation>
    <subcellularLocation>
        <location evidence="1">Membrane</location>
    </subcellularLocation>
</comment>
<organism evidence="18 19">
    <name type="scientific">Candidatus Kuenenbacteria bacterium GW2011_GWA2_42_15</name>
    <dbReference type="NCBI Taxonomy" id="1618677"/>
    <lineage>
        <taxon>Bacteria</taxon>
        <taxon>Candidatus Kueneniibacteriota</taxon>
    </lineage>
</organism>
<proteinExistence type="inferred from homology"/>
<evidence type="ECO:0000256" key="14">
    <source>
        <dbReference type="HAMAP-Rule" id="MF_01458"/>
    </source>
</evidence>
<dbReference type="SUPFAM" id="SSF140990">
    <property type="entry name" value="FtsH protease domain-like"/>
    <property type="match status" value="1"/>
</dbReference>
<keyword evidence="9 14" id="KW-0067">ATP-binding</keyword>
<evidence type="ECO:0000256" key="1">
    <source>
        <dbReference type="ARBA" id="ARBA00004370"/>
    </source>
</evidence>
<dbReference type="Gene3D" id="3.40.50.300">
    <property type="entry name" value="P-loop containing nucleotide triphosphate hydrolases"/>
    <property type="match status" value="1"/>
</dbReference>
<feature type="transmembrane region" description="Helical" evidence="14">
    <location>
        <begin position="7"/>
        <end position="25"/>
    </location>
</feature>
<feature type="binding site" evidence="14">
    <location>
        <position position="503"/>
    </location>
    <ligand>
        <name>Zn(2+)</name>
        <dbReference type="ChEBI" id="CHEBI:29105"/>
        <note>catalytic</note>
    </ligand>
</feature>
<keyword evidence="5 14" id="KW-0479">Metal-binding</keyword>
<keyword evidence="12 14" id="KW-0472">Membrane</keyword>
<keyword evidence="4 14" id="KW-0812">Transmembrane</keyword>
<dbReference type="AlphaFoldDB" id="A0A0G0YV47"/>
<dbReference type="PROSITE" id="PS00674">
    <property type="entry name" value="AAA"/>
    <property type="match status" value="1"/>
</dbReference>
<dbReference type="Gene3D" id="1.20.58.760">
    <property type="entry name" value="Peptidase M41"/>
    <property type="match status" value="1"/>
</dbReference>
<feature type="domain" description="AAA+ ATPase" evidence="17">
    <location>
        <begin position="197"/>
        <end position="336"/>
    </location>
</feature>
<dbReference type="InterPro" id="IPR000642">
    <property type="entry name" value="Peptidase_M41"/>
</dbReference>
<keyword evidence="7 14" id="KW-0378">Hydrolase</keyword>
<dbReference type="Pfam" id="PF00004">
    <property type="entry name" value="AAA"/>
    <property type="match status" value="1"/>
</dbReference>
<comment type="caution">
    <text evidence="18">The sequence shown here is derived from an EMBL/GenBank/DDBJ whole genome shotgun (WGS) entry which is preliminary data.</text>
</comment>
<comment type="function">
    <text evidence="14">Acts as a processive, ATP-dependent zinc metallopeptidase for both cytoplasmic and membrane proteins. Plays a role in the quality control of integral membrane proteins.</text>
</comment>
<evidence type="ECO:0000256" key="3">
    <source>
        <dbReference type="ARBA" id="ARBA00022670"/>
    </source>
</evidence>
<comment type="similarity">
    <text evidence="13 14">In the central section; belongs to the AAA ATPase family.</text>
</comment>
<dbReference type="GO" id="GO:0016887">
    <property type="term" value="F:ATP hydrolysis activity"/>
    <property type="evidence" value="ECO:0007669"/>
    <property type="project" value="UniProtKB-UniRule"/>
</dbReference>
<gene>
    <name evidence="14" type="primary">ftsH</name>
    <name evidence="18" type="ORF">UV02_C0041G0007</name>
</gene>
<dbReference type="InterPro" id="IPR003960">
    <property type="entry name" value="ATPase_AAA_CS"/>
</dbReference>
<dbReference type="NCBIfam" id="TIGR01241">
    <property type="entry name" value="FtsH_fam"/>
    <property type="match status" value="1"/>
</dbReference>
<dbReference type="InterPro" id="IPR003593">
    <property type="entry name" value="AAA+_ATPase"/>
</dbReference>
<dbReference type="Pfam" id="PF17862">
    <property type="entry name" value="AAA_lid_3"/>
    <property type="match status" value="1"/>
</dbReference>
<evidence type="ECO:0000256" key="9">
    <source>
        <dbReference type="ARBA" id="ARBA00022840"/>
    </source>
</evidence>
<evidence type="ECO:0000256" key="13">
    <source>
        <dbReference type="ARBA" id="ARBA00061570"/>
    </source>
</evidence>
<dbReference type="GO" id="GO:0006508">
    <property type="term" value="P:proteolysis"/>
    <property type="evidence" value="ECO:0007669"/>
    <property type="project" value="UniProtKB-KW"/>
</dbReference>
<dbReference type="SUPFAM" id="SSF52540">
    <property type="entry name" value="P-loop containing nucleoside triphosphate hydrolases"/>
    <property type="match status" value="1"/>
</dbReference>
<dbReference type="Gene3D" id="1.10.8.60">
    <property type="match status" value="1"/>
</dbReference>
<keyword evidence="8 14" id="KW-0862">Zinc</keyword>
<dbReference type="CDD" id="cd19501">
    <property type="entry name" value="RecA-like_FtsH"/>
    <property type="match status" value="1"/>
</dbReference>
<keyword evidence="3 14" id="KW-0645">Protease</keyword>
<keyword evidence="10 14" id="KW-1133">Transmembrane helix</keyword>
<dbReference type="EC" id="3.4.24.-" evidence="14"/>
<evidence type="ECO:0000313" key="19">
    <source>
        <dbReference type="Proteomes" id="UP000034516"/>
    </source>
</evidence>
<dbReference type="HAMAP" id="MF_01458">
    <property type="entry name" value="FtsH"/>
    <property type="match status" value="1"/>
</dbReference>
<dbReference type="InterPro" id="IPR027417">
    <property type="entry name" value="P-loop_NTPase"/>
</dbReference>
<dbReference type="GO" id="GO:0030163">
    <property type="term" value="P:protein catabolic process"/>
    <property type="evidence" value="ECO:0007669"/>
    <property type="project" value="UniProtKB-UniRule"/>
</dbReference>
<keyword evidence="14" id="KW-1003">Cell membrane</keyword>
<evidence type="ECO:0000256" key="2">
    <source>
        <dbReference type="ARBA" id="ARBA00010044"/>
    </source>
</evidence>
<dbReference type="GO" id="GO:0004176">
    <property type="term" value="F:ATP-dependent peptidase activity"/>
    <property type="evidence" value="ECO:0007669"/>
    <property type="project" value="InterPro"/>
</dbReference>
<comment type="cofactor">
    <cofactor evidence="14">
        <name>Zn(2+)</name>
        <dbReference type="ChEBI" id="CHEBI:29105"/>
    </cofactor>
    <text evidence="14">Binds 1 zinc ion per subunit.</text>
</comment>
<keyword evidence="6 14" id="KW-0547">Nucleotide-binding</keyword>
<dbReference type="InterPro" id="IPR005936">
    <property type="entry name" value="FtsH"/>
</dbReference>
<dbReference type="FunFam" id="1.10.8.60:FF:000001">
    <property type="entry name" value="ATP-dependent zinc metalloprotease FtsH"/>
    <property type="match status" value="1"/>
</dbReference>
<feature type="active site" evidence="14">
    <location>
        <position position="428"/>
    </location>
</feature>
<evidence type="ECO:0000256" key="4">
    <source>
        <dbReference type="ARBA" id="ARBA00022692"/>
    </source>
</evidence>
<dbReference type="GO" id="GO:0008270">
    <property type="term" value="F:zinc ion binding"/>
    <property type="evidence" value="ECO:0007669"/>
    <property type="project" value="UniProtKB-UniRule"/>
</dbReference>
<feature type="binding site" evidence="14">
    <location>
        <position position="427"/>
    </location>
    <ligand>
        <name>Zn(2+)</name>
        <dbReference type="ChEBI" id="CHEBI:29105"/>
        <note>catalytic</note>
    </ligand>
</feature>
<dbReference type="PANTHER" id="PTHR23076:SF97">
    <property type="entry name" value="ATP-DEPENDENT ZINC METALLOPROTEASE YME1L1"/>
    <property type="match status" value="1"/>
</dbReference>
<sequence length="655" mass="72241">MKNISKTFLAFFVMMIVTAGILSLFENDNAPKTEIGLGQLAGKIKAGEVEKIEVRGNELKIFTKDKKEETAYKESVQSLSEALVNYGVTEEELRATGIAIKTDTGWQYWLSVVLPFLLPFLLIIAFVYFVSRQVQGVNKKAMSFGQSAAKADRSDENKKQKVKFDQVAGAREAKAELEEIVQFLEHPKKFIDLGAKIPKGVLLIGPPGCGKTLLARAVAGEAGVPFFYVSGSEFVEMFVGVGASRVRSLFDKAKKNAPCIVFLDELDAVGRRRGTGLGGSHDEREQTLNQILVEMDGFEPNEGVILLAATNRPDVLDPALLRPGRFDRRVVVDLPDLKDREEILKIHAMGKPLTNDVDLHTVAARTPGFSGADLSNLLNEAAILAAKQDKKQVAMVDILESIDKVMIGPERKSRMLSEKEKKVTAYHEAGHAVVAHSLPNADPVHKISIISRGQAGGYTIKLPTEDKHMHAYSEFLDEMAVLLGGYAAEKLVFGEITTGATSDLKRATEIAKDLVMQYGMSHKLAPRTFGERDELIFFGKEISEPRDYSEKLAEKIDEEVADYINEARKSASDILTKRREVLEKVTEALLAKEVLEREEFEKIVGEKGGNKEQLTINKEQGRTQKTPARLASESVVGRQKHENAESTKAQLTGNS</sequence>
<dbReference type="GO" id="GO:0005524">
    <property type="term" value="F:ATP binding"/>
    <property type="evidence" value="ECO:0007669"/>
    <property type="project" value="UniProtKB-UniRule"/>
</dbReference>
<keyword evidence="11 14" id="KW-0482">Metalloprotease</keyword>
<feature type="compositionally biased region" description="Polar residues" evidence="16">
    <location>
        <begin position="612"/>
        <end position="626"/>
    </location>
</feature>
<accession>A0A0G0YV47</accession>
<dbReference type="FunFam" id="3.40.50.300:FF:000001">
    <property type="entry name" value="ATP-dependent zinc metalloprotease FtsH"/>
    <property type="match status" value="1"/>
</dbReference>
<evidence type="ECO:0000256" key="7">
    <source>
        <dbReference type="ARBA" id="ARBA00022801"/>
    </source>
</evidence>
<dbReference type="Proteomes" id="UP000034516">
    <property type="component" value="Unassembled WGS sequence"/>
</dbReference>
<evidence type="ECO:0000256" key="11">
    <source>
        <dbReference type="ARBA" id="ARBA00023049"/>
    </source>
</evidence>
<feature type="binding site" evidence="14">
    <location>
        <position position="431"/>
    </location>
    <ligand>
        <name>Zn(2+)</name>
        <dbReference type="ChEBI" id="CHEBI:29105"/>
        <note>catalytic</note>
    </ligand>
</feature>
<dbReference type="InterPro" id="IPR003959">
    <property type="entry name" value="ATPase_AAA_core"/>
</dbReference>
<comment type="similarity">
    <text evidence="2 14">In the C-terminal section; belongs to the peptidase M41 family.</text>
</comment>
<protein>
    <recommendedName>
        <fullName evidence="14">ATP-dependent zinc metalloprotease FtsH</fullName>
        <ecNumber evidence="14">3.4.24.-</ecNumber>
    </recommendedName>
</protein>
<evidence type="ECO:0000256" key="10">
    <source>
        <dbReference type="ARBA" id="ARBA00022989"/>
    </source>
</evidence>
<comment type="subunit">
    <text evidence="14">Homohexamer.</text>
</comment>
<feature type="compositionally biased region" description="Polar residues" evidence="16">
    <location>
        <begin position="646"/>
        <end position="655"/>
    </location>
</feature>
<name>A0A0G0YV47_9BACT</name>
<dbReference type="FunFam" id="1.20.58.760:FF:000001">
    <property type="entry name" value="ATP-dependent zinc metalloprotease FtsH"/>
    <property type="match status" value="1"/>
</dbReference>